<evidence type="ECO:0000256" key="2">
    <source>
        <dbReference type="ARBA" id="ARBA00022741"/>
    </source>
</evidence>
<dbReference type="OMA" id="GTQCDRM"/>
<dbReference type="AlphaFoldDB" id="A0A0L0D709"/>
<dbReference type="GeneID" id="25563087"/>
<dbReference type="EMBL" id="GL349445">
    <property type="protein sequence ID" value="KNC47063.1"/>
    <property type="molecule type" value="Genomic_DNA"/>
</dbReference>
<name>A0A0L0D709_THETB</name>
<evidence type="ECO:0000256" key="1">
    <source>
        <dbReference type="ARBA" id="ARBA00022679"/>
    </source>
</evidence>
<dbReference type="InterPro" id="IPR033690">
    <property type="entry name" value="Adenylat_kinase_CS"/>
</dbReference>
<gene>
    <name evidence="5" type="ORF">AMSG_03487</name>
</gene>
<dbReference type="SUPFAM" id="SSF52540">
    <property type="entry name" value="P-loop containing nucleoside triphosphate hydrolases"/>
    <property type="match status" value="1"/>
</dbReference>
<dbReference type="RefSeq" id="XP_013759843.1">
    <property type="nucleotide sequence ID" value="XM_013904389.1"/>
</dbReference>
<dbReference type="InterPro" id="IPR000850">
    <property type="entry name" value="Adenylat/UMP-CMP_kin"/>
</dbReference>
<dbReference type="HAMAP" id="MF_00235">
    <property type="entry name" value="Adenylate_kinase_Adk"/>
    <property type="match status" value="1"/>
</dbReference>
<dbReference type="STRING" id="461836.A0A0L0D709"/>
<dbReference type="PANTHER" id="PTHR23359">
    <property type="entry name" value="NUCLEOTIDE KINASE"/>
    <property type="match status" value="1"/>
</dbReference>
<evidence type="ECO:0000313" key="6">
    <source>
        <dbReference type="Proteomes" id="UP000054408"/>
    </source>
</evidence>
<dbReference type="CDD" id="cd01428">
    <property type="entry name" value="ADK"/>
    <property type="match status" value="1"/>
</dbReference>
<evidence type="ECO:0000313" key="5">
    <source>
        <dbReference type="EMBL" id="KNC47063.1"/>
    </source>
</evidence>
<keyword evidence="6" id="KW-1185">Reference proteome</keyword>
<keyword evidence="2" id="KW-0547">Nucleotide-binding</keyword>
<proteinExistence type="inferred from homology"/>
<evidence type="ECO:0000256" key="4">
    <source>
        <dbReference type="RuleBase" id="RU003330"/>
    </source>
</evidence>
<dbReference type="eggNOG" id="KOG3079">
    <property type="taxonomic scope" value="Eukaryota"/>
</dbReference>
<comment type="similarity">
    <text evidence="4">Belongs to the adenylate kinase family.</text>
</comment>
<protein>
    <submittedName>
        <fullName evidence="5">Adenylate kinase isoenzyme 1</fullName>
    </submittedName>
</protein>
<reference evidence="5 6" key="1">
    <citation type="submission" date="2010-05" db="EMBL/GenBank/DDBJ databases">
        <title>The Genome Sequence of Thecamonas trahens ATCC 50062.</title>
        <authorList>
            <consortium name="The Broad Institute Genome Sequencing Platform"/>
            <person name="Russ C."/>
            <person name="Cuomo C."/>
            <person name="Shea T."/>
            <person name="Young S.K."/>
            <person name="Zeng Q."/>
            <person name="Koehrsen M."/>
            <person name="Haas B."/>
            <person name="Borodovsky M."/>
            <person name="Guigo R."/>
            <person name="Alvarado L."/>
            <person name="Berlin A."/>
            <person name="Bochicchio J."/>
            <person name="Borenstein D."/>
            <person name="Chapman S."/>
            <person name="Chen Z."/>
            <person name="Freedman E."/>
            <person name="Gellesch M."/>
            <person name="Goldberg J."/>
            <person name="Griggs A."/>
            <person name="Gujja S."/>
            <person name="Heilman E."/>
            <person name="Heiman D."/>
            <person name="Hepburn T."/>
            <person name="Howarth C."/>
            <person name="Jen D."/>
            <person name="Larson L."/>
            <person name="Mehta T."/>
            <person name="Park D."/>
            <person name="Pearson M."/>
            <person name="Roberts A."/>
            <person name="Saif S."/>
            <person name="Shenoy N."/>
            <person name="Sisk P."/>
            <person name="Stolte C."/>
            <person name="Sykes S."/>
            <person name="Thomson T."/>
            <person name="Walk T."/>
            <person name="White J."/>
            <person name="Yandava C."/>
            <person name="Burger G."/>
            <person name="Gray M.W."/>
            <person name="Holland P.W.H."/>
            <person name="King N."/>
            <person name="Lang F.B.F."/>
            <person name="Roger A.J."/>
            <person name="Ruiz-Trillo I."/>
            <person name="Lander E."/>
            <person name="Nusbaum C."/>
        </authorList>
    </citation>
    <scope>NUCLEOTIDE SEQUENCE [LARGE SCALE GENOMIC DNA]</scope>
    <source>
        <strain evidence="5 6">ATCC 50062</strain>
    </source>
</reference>
<dbReference type="GO" id="GO:0005524">
    <property type="term" value="F:ATP binding"/>
    <property type="evidence" value="ECO:0007669"/>
    <property type="project" value="InterPro"/>
</dbReference>
<dbReference type="Proteomes" id="UP000054408">
    <property type="component" value="Unassembled WGS sequence"/>
</dbReference>
<dbReference type="OrthoDB" id="442176at2759"/>
<keyword evidence="1 4" id="KW-0808">Transferase</keyword>
<dbReference type="PROSITE" id="PS00113">
    <property type="entry name" value="ADENYLATE_KINASE"/>
    <property type="match status" value="1"/>
</dbReference>
<dbReference type="Pfam" id="PF00406">
    <property type="entry name" value="ADK"/>
    <property type="match status" value="1"/>
</dbReference>
<dbReference type="Gene3D" id="3.40.50.300">
    <property type="entry name" value="P-loop containing nucleotide triphosphate hydrolases"/>
    <property type="match status" value="1"/>
</dbReference>
<organism evidence="5 6">
    <name type="scientific">Thecamonas trahens ATCC 50062</name>
    <dbReference type="NCBI Taxonomy" id="461836"/>
    <lineage>
        <taxon>Eukaryota</taxon>
        <taxon>Apusozoa</taxon>
        <taxon>Apusomonadida</taxon>
        <taxon>Apusomonadidae</taxon>
        <taxon>Thecamonas</taxon>
    </lineage>
</organism>
<dbReference type="PRINTS" id="PR00094">
    <property type="entry name" value="ADENYLTKNASE"/>
</dbReference>
<dbReference type="InterPro" id="IPR027417">
    <property type="entry name" value="P-loop_NTPase"/>
</dbReference>
<keyword evidence="3 4" id="KW-0418">Kinase</keyword>
<sequence>MRSTLRSIIMASFDVSQAKAYFVLGGPGAGKGTQCAKLVEEFGFTHLSAGDLLRAERDSGSEAAELINDYIKNGLIVPMEITIGLLKTAMESAANPAGYLIDGFPRAVDQFEAFEATVVPAQFCLYFKCTEDVLEQRLLERGKTSGRVDDNIEAIKKRFRAQSRCHEIDSTRTVDEVFADVRAKFASTSA</sequence>
<accession>A0A0L0D709</accession>
<dbReference type="GO" id="GO:0019205">
    <property type="term" value="F:nucleobase-containing compound kinase activity"/>
    <property type="evidence" value="ECO:0007669"/>
    <property type="project" value="InterPro"/>
</dbReference>
<dbReference type="GO" id="GO:0006139">
    <property type="term" value="P:nucleobase-containing compound metabolic process"/>
    <property type="evidence" value="ECO:0007669"/>
    <property type="project" value="InterPro"/>
</dbReference>
<evidence type="ECO:0000256" key="3">
    <source>
        <dbReference type="ARBA" id="ARBA00022777"/>
    </source>
</evidence>